<evidence type="ECO:0000313" key="4">
    <source>
        <dbReference type="Proteomes" id="UP001233271"/>
    </source>
</evidence>
<dbReference type="GO" id="GO:0016805">
    <property type="term" value="F:dipeptidase activity"/>
    <property type="evidence" value="ECO:0007669"/>
    <property type="project" value="TreeGrafter"/>
</dbReference>
<dbReference type="Pfam" id="PF07687">
    <property type="entry name" value="M20_dimer"/>
    <property type="match status" value="1"/>
</dbReference>
<organism evidence="3 4">
    <name type="scientific">Cutaneotrichosporon cavernicola</name>
    <dbReference type="NCBI Taxonomy" id="279322"/>
    <lineage>
        <taxon>Eukaryota</taxon>
        <taxon>Fungi</taxon>
        <taxon>Dikarya</taxon>
        <taxon>Basidiomycota</taxon>
        <taxon>Agaricomycotina</taxon>
        <taxon>Tremellomycetes</taxon>
        <taxon>Trichosporonales</taxon>
        <taxon>Trichosporonaceae</taxon>
        <taxon>Cutaneotrichosporon</taxon>
    </lineage>
</organism>
<dbReference type="Pfam" id="PF01546">
    <property type="entry name" value="Peptidase_M20"/>
    <property type="match status" value="1"/>
</dbReference>
<dbReference type="SUPFAM" id="SSF55031">
    <property type="entry name" value="Bacterial exopeptidase dimerisation domain"/>
    <property type="match status" value="1"/>
</dbReference>
<dbReference type="Proteomes" id="UP001233271">
    <property type="component" value="Chromosome 5"/>
</dbReference>
<feature type="domain" description="Peptidase M20 dimerisation" evidence="2">
    <location>
        <begin position="251"/>
        <end position="339"/>
    </location>
</feature>
<dbReference type="InterPro" id="IPR002933">
    <property type="entry name" value="Peptidase_M20"/>
</dbReference>
<dbReference type="FunFam" id="3.30.70.360:FF:000004">
    <property type="entry name" value="Peptidase M20 domain-containing protein 2"/>
    <property type="match status" value="1"/>
</dbReference>
<dbReference type="SUPFAM" id="SSF53187">
    <property type="entry name" value="Zn-dependent exopeptidases"/>
    <property type="match status" value="1"/>
</dbReference>
<dbReference type="AlphaFoldDB" id="A0AA48QWJ2"/>
<dbReference type="GeneID" id="85496286"/>
<sequence>MTVHGCFNVNLFRRRNTAAAAAADPNPVRDAKTPSAEPRDVEAYYPCAWSSRSTKAVDQPPPYSGASGLPKEIGETIKATVLEYSDKLTEISRWIWQHPELGYAEVGAHKRLTDLLESEGFEVERGYKDLPTAFRAVYKHGSGGRTFAFCSEYDALPGIGHACGHNLIAVAGVAGLLGMRAAMRKYGMDGTAVLIGTPAEEGGMGKAVLLDRGGFLGIDACMMVHPVGDYAGVAPGTACVIPTLAVVELGIEFFGRPAHAGVAPWEGVNALDAVHLAYGSISALRQQLHPTDKVHGIITHGGKAPNIIPDYAAMKYFIRAKTANDVEALVAKVQACFDGAATATECKVKYDVAPMTYDLRNNGPFCDEFAAAVSALWNRRTWIALDNWDNAGGSTDFGNVCYAMPACHPQFGIPAEPGRGNHTPQFTEKCGTAKAHEYTFEFAAGMCAVGAQFLANKDFADKAIKWWKEDMKGAAV</sequence>
<dbReference type="NCBIfam" id="TIGR01891">
    <property type="entry name" value="amidohydrolases"/>
    <property type="match status" value="1"/>
</dbReference>
<evidence type="ECO:0000313" key="3">
    <source>
        <dbReference type="EMBL" id="BEI92416.1"/>
    </source>
</evidence>
<accession>A0AA48QWJ2</accession>
<reference evidence="3" key="1">
    <citation type="journal article" date="2023" name="BMC Genomics">
        <title>Chromosome-level genome assemblies of Cutaneotrichosporon spp. (Trichosporonales, Basidiomycota) reveal imbalanced evolution between nucleotide sequences and chromosome synteny.</title>
        <authorList>
            <person name="Kobayashi Y."/>
            <person name="Kayamori A."/>
            <person name="Aoki K."/>
            <person name="Shiwa Y."/>
            <person name="Matsutani M."/>
            <person name="Fujita N."/>
            <person name="Sugita T."/>
            <person name="Iwasaki W."/>
            <person name="Tanaka N."/>
            <person name="Takashima M."/>
        </authorList>
    </citation>
    <scope>NUCLEOTIDE SEQUENCE</scope>
    <source>
        <strain evidence="3">HIS019</strain>
    </source>
</reference>
<dbReference type="InterPro" id="IPR036264">
    <property type="entry name" value="Bact_exopeptidase_dim_dom"/>
</dbReference>
<evidence type="ECO:0000256" key="1">
    <source>
        <dbReference type="ARBA" id="ARBA00006247"/>
    </source>
</evidence>
<dbReference type="EMBL" id="AP028216">
    <property type="protein sequence ID" value="BEI92416.1"/>
    <property type="molecule type" value="Genomic_DNA"/>
</dbReference>
<dbReference type="RefSeq" id="XP_060457681.1">
    <property type="nucleotide sequence ID" value="XM_060601160.1"/>
</dbReference>
<dbReference type="CDD" id="cd05672">
    <property type="entry name" value="M20_ACY1L2-like"/>
    <property type="match status" value="1"/>
</dbReference>
<protein>
    <recommendedName>
        <fullName evidence="2">Peptidase M20 dimerisation domain-containing protein</fullName>
    </recommendedName>
</protein>
<dbReference type="InterPro" id="IPR052030">
    <property type="entry name" value="Peptidase_M20/M20A_hydrolases"/>
</dbReference>
<dbReference type="PANTHER" id="PTHR30575:SF0">
    <property type="entry name" value="XAA-ARG DIPEPTIDASE"/>
    <property type="match status" value="1"/>
</dbReference>
<gene>
    <name evidence="3" type="ORF">CcaverHIS019_0500440</name>
</gene>
<evidence type="ECO:0000259" key="2">
    <source>
        <dbReference type="Pfam" id="PF07687"/>
    </source>
</evidence>
<dbReference type="InterPro" id="IPR017439">
    <property type="entry name" value="Amidohydrolase"/>
</dbReference>
<comment type="similarity">
    <text evidence="1">Belongs to the peptidase M20A family.</text>
</comment>
<dbReference type="PANTHER" id="PTHR30575">
    <property type="entry name" value="PEPTIDASE M20"/>
    <property type="match status" value="1"/>
</dbReference>
<proteinExistence type="inferred from homology"/>
<dbReference type="InterPro" id="IPR011650">
    <property type="entry name" value="Peptidase_M20_dimer"/>
</dbReference>
<dbReference type="KEGG" id="ccac:CcaHIS019_0500440"/>
<dbReference type="Gene3D" id="3.30.70.360">
    <property type="match status" value="1"/>
</dbReference>
<name>A0AA48QWJ2_9TREE</name>
<dbReference type="Gene3D" id="3.40.630.10">
    <property type="entry name" value="Zn peptidases"/>
    <property type="match status" value="1"/>
</dbReference>
<keyword evidence="4" id="KW-1185">Reference proteome</keyword>